<dbReference type="InterPro" id="IPR058031">
    <property type="entry name" value="AAA_lid_NorR"/>
</dbReference>
<dbReference type="Proteomes" id="UP000244571">
    <property type="component" value="Chromosome"/>
</dbReference>
<evidence type="ECO:0000259" key="7">
    <source>
        <dbReference type="PROSITE" id="PS50045"/>
    </source>
</evidence>
<dbReference type="InterPro" id="IPR002197">
    <property type="entry name" value="HTH_Fis"/>
</dbReference>
<dbReference type="RefSeq" id="WP_108621203.1">
    <property type="nucleotide sequence ID" value="NZ_CP028901.1"/>
</dbReference>
<keyword evidence="9" id="KW-1185">Reference proteome</keyword>
<evidence type="ECO:0000313" key="9">
    <source>
        <dbReference type="Proteomes" id="UP000244571"/>
    </source>
</evidence>
<dbReference type="Pfam" id="PF25601">
    <property type="entry name" value="AAA_lid_14"/>
    <property type="match status" value="1"/>
</dbReference>
<dbReference type="SMART" id="SM00382">
    <property type="entry name" value="AAA"/>
    <property type="match status" value="1"/>
</dbReference>
<reference evidence="8 9" key="1">
    <citation type="submission" date="2018-04" db="EMBL/GenBank/DDBJ databases">
        <title>Bordetella sp. HZ20 isolated from seawater.</title>
        <authorList>
            <person name="Sun C."/>
        </authorList>
    </citation>
    <scope>NUCLEOTIDE SEQUENCE [LARGE SCALE GENOMIC DNA]</scope>
    <source>
        <strain evidence="8 9">HZ20</strain>
    </source>
</reference>
<dbReference type="GO" id="GO:0006355">
    <property type="term" value="P:regulation of DNA-templated transcription"/>
    <property type="evidence" value="ECO:0007669"/>
    <property type="project" value="InterPro"/>
</dbReference>
<dbReference type="OrthoDB" id="9761705at2"/>
<keyword evidence="3" id="KW-0805">Transcription regulation</keyword>
<dbReference type="InterPro" id="IPR027417">
    <property type="entry name" value="P-loop_NTPase"/>
</dbReference>
<dbReference type="PROSITE" id="PS00688">
    <property type="entry name" value="SIGMA54_INTERACT_3"/>
    <property type="match status" value="1"/>
</dbReference>
<evidence type="ECO:0000256" key="2">
    <source>
        <dbReference type="ARBA" id="ARBA00022840"/>
    </source>
</evidence>
<evidence type="ECO:0000256" key="6">
    <source>
        <dbReference type="SAM" id="MobiDB-lite"/>
    </source>
</evidence>
<dbReference type="InterPro" id="IPR025944">
    <property type="entry name" value="Sigma_54_int_dom_CS"/>
</dbReference>
<dbReference type="Pfam" id="PF00158">
    <property type="entry name" value="Sigma54_activat"/>
    <property type="match status" value="1"/>
</dbReference>
<evidence type="ECO:0000256" key="5">
    <source>
        <dbReference type="ARBA" id="ARBA00023163"/>
    </source>
</evidence>
<dbReference type="InterPro" id="IPR025662">
    <property type="entry name" value="Sigma_54_int_dom_ATP-bd_1"/>
</dbReference>
<dbReference type="PROSITE" id="PS00676">
    <property type="entry name" value="SIGMA54_INTERACT_2"/>
    <property type="match status" value="1"/>
</dbReference>
<dbReference type="SUPFAM" id="SSF46689">
    <property type="entry name" value="Homeodomain-like"/>
    <property type="match status" value="1"/>
</dbReference>
<dbReference type="InterPro" id="IPR029016">
    <property type="entry name" value="GAF-like_dom_sf"/>
</dbReference>
<dbReference type="KEGG" id="boz:DBV39_08705"/>
<dbReference type="Gene3D" id="1.10.10.60">
    <property type="entry name" value="Homeodomain-like"/>
    <property type="match status" value="1"/>
</dbReference>
<dbReference type="GO" id="GO:0005524">
    <property type="term" value="F:ATP binding"/>
    <property type="evidence" value="ECO:0007669"/>
    <property type="project" value="UniProtKB-KW"/>
</dbReference>
<evidence type="ECO:0000256" key="1">
    <source>
        <dbReference type="ARBA" id="ARBA00022741"/>
    </source>
</evidence>
<dbReference type="Gene3D" id="1.10.8.60">
    <property type="match status" value="1"/>
</dbReference>
<feature type="region of interest" description="Disordered" evidence="6">
    <location>
        <begin position="294"/>
        <end position="336"/>
    </location>
</feature>
<proteinExistence type="predicted"/>
<gene>
    <name evidence="8" type="ORF">DBV39_08705</name>
</gene>
<sequence>MSIHLRSQGLASFPDTETLIRDSWHRCYEHYRLEPDRIPEPDVLTQAEFGVVRAPTDELAALAQGELDRMMRQLGDHVHLLMLADPQGTLMDLRVDPQFETDCRAALITPGAQFTEQSQGTNGIGLCLKTRSSVSVVMGEHFAHRLSGLSCTVAPIFGQRGELAAVLNVTSLRPSSKSLHQIARTIVESSAKRIENRSFDLRCAGKIVLKLSTSGDFCDPAGEARIALDENARLIDATPSALKMLGATDEIYGQRIDGFRDLDSLIQALDNSRPVIHLPSGAYNIQLASTSSREVRKDLRSSSRKTRSGPRYRFESDHDSPNTPPRARGAQSTRPAICLEDIAGTDEATIKEIHIARRLYERGLPILLQGESGTGKTLLARALHESGPNRTGKFVSINCAAIPAELIESELFGYRAGAFTGASRNGSRGRLLEADGGTLFLDEIGDMPLPLQSRFLQALSEKEFVPIGANDSVKVDFCLVAASLRNIDDMVRQQAFREDLHYRIRGATINLLPLRERSDLDQLIQAILQETADSEGMGRTHLSSSARQALLKHDWPGNIRELQHVIRYALALSDGPVIDADCLPKSLLKTSRNPDHSQAQSQDDAQQTIIDALQQFDWNVSRAARWLNISRSTLHRRIVSLRLQRPDKSLYESTTP</sequence>
<dbReference type="Gene3D" id="3.30.450.40">
    <property type="match status" value="1"/>
</dbReference>
<dbReference type="InterPro" id="IPR025943">
    <property type="entry name" value="Sigma_54_int_dom_ATP-bd_2"/>
</dbReference>
<dbReference type="AlphaFoldDB" id="A0A2R4XJ42"/>
<dbReference type="PROSITE" id="PS50045">
    <property type="entry name" value="SIGMA54_INTERACT_4"/>
    <property type="match status" value="1"/>
</dbReference>
<dbReference type="PANTHER" id="PTHR32071">
    <property type="entry name" value="TRANSCRIPTIONAL REGULATORY PROTEIN"/>
    <property type="match status" value="1"/>
</dbReference>
<dbReference type="Pfam" id="PF02954">
    <property type="entry name" value="HTH_8"/>
    <property type="match status" value="1"/>
</dbReference>
<feature type="domain" description="Sigma-54 factor interaction" evidence="7">
    <location>
        <begin position="342"/>
        <end position="571"/>
    </location>
</feature>
<dbReference type="PROSITE" id="PS00675">
    <property type="entry name" value="SIGMA54_INTERACT_1"/>
    <property type="match status" value="1"/>
</dbReference>
<evidence type="ECO:0000256" key="4">
    <source>
        <dbReference type="ARBA" id="ARBA00023125"/>
    </source>
</evidence>
<keyword evidence="1" id="KW-0547">Nucleotide-binding</keyword>
<protein>
    <recommendedName>
        <fullName evidence="7">Sigma-54 factor interaction domain-containing protein</fullName>
    </recommendedName>
</protein>
<dbReference type="SUPFAM" id="SSF52540">
    <property type="entry name" value="P-loop containing nucleoside triphosphate hydrolases"/>
    <property type="match status" value="1"/>
</dbReference>
<accession>A0A2R4XJ42</accession>
<dbReference type="InterPro" id="IPR002078">
    <property type="entry name" value="Sigma_54_int"/>
</dbReference>
<evidence type="ECO:0000256" key="3">
    <source>
        <dbReference type="ARBA" id="ARBA00023015"/>
    </source>
</evidence>
<dbReference type="Gene3D" id="3.40.50.300">
    <property type="entry name" value="P-loop containing nucleotide triphosphate hydrolases"/>
    <property type="match status" value="1"/>
</dbReference>
<keyword evidence="5" id="KW-0804">Transcription</keyword>
<keyword evidence="4" id="KW-0238">DNA-binding</keyword>
<dbReference type="InterPro" id="IPR009057">
    <property type="entry name" value="Homeodomain-like_sf"/>
</dbReference>
<dbReference type="GO" id="GO:0043565">
    <property type="term" value="F:sequence-specific DNA binding"/>
    <property type="evidence" value="ECO:0007669"/>
    <property type="project" value="InterPro"/>
</dbReference>
<dbReference type="FunFam" id="3.40.50.300:FF:000006">
    <property type="entry name" value="DNA-binding transcriptional regulator NtrC"/>
    <property type="match status" value="1"/>
</dbReference>
<evidence type="ECO:0000313" key="8">
    <source>
        <dbReference type="EMBL" id="AWB33774.1"/>
    </source>
</evidence>
<dbReference type="CDD" id="cd00009">
    <property type="entry name" value="AAA"/>
    <property type="match status" value="1"/>
</dbReference>
<organism evidence="8 9">
    <name type="scientific">Orrella marina</name>
    <dbReference type="NCBI Taxonomy" id="2163011"/>
    <lineage>
        <taxon>Bacteria</taxon>
        <taxon>Pseudomonadati</taxon>
        <taxon>Pseudomonadota</taxon>
        <taxon>Betaproteobacteria</taxon>
        <taxon>Burkholderiales</taxon>
        <taxon>Alcaligenaceae</taxon>
        <taxon>Orrella</taxon>
    </lineage>
</organism>
<keyword evidence="2" id="KW-0067">ATP-binding</keyword>
<dbReference type="PANTHER" id="PTHR32071:SF77">
    <property type="entry name" value="TRANSCRIPTIONAL REGULATORY PROTEIN"/>
    <property type="match status" value="1"/>
</dbReference>
<dbReference type="InterPro" id="IPR003593">
    <property type="entry name" value="AAA+_ATPase"/>
</dbReference>
<dbReference type="EMBL" id="CP028901">
    <property type="protein sequence ID" value="AWB33774.1"/>
    <property type="molecule type" value="Genomic_DNA"/>
</dbReference>
<name>A0A2R4XJ42_9BURK</name>
<dbReference type="PRINTS" id="PR01590">
    <property type="entry name" value="HTHFIS"/>
</dbReference>